<dbReference type="Proteomes" id="UP000015104">
    <property type="component" value="Unassembled WGS sequence"/>
</dbReference>
<evidence type="ECO:0000313" key="2">
    <source>
        <dbReference type="Proteomes" id="UP000015104"/>
    </source>
</evidence>
<dbReference type="EMBL" id="CAEY01002010">
    <property type="status" value="NOT_ANNOTATED_CDS"/>
    <property type="molecule type" value="Genomic_DNA"/>
</dbReference>
<dbReference type="HOGENOM" id="CLU_3423458_0_0_1"/>
<proteinExistence type="predicted"/>
<reference evidence="2" key="1">
    <citation type="submission" date="2011-08" db="EMBL/GenBank/DDBJ databases">
        <authorList>
            <person name="Rombauts S."/>
        </authorList>
    </citation>
    <scope>NUCLEOTIDE SEQUENCE</scope>
    <source>
        <strain evidence="2">London</strain>
    </source>
</reference>
<name>T1KD91_TETUR</name>
<protein>
    <submittedName>
        <fullName evidence="1">Uncharacterized protein</fullName>
    </submittedName>
</protein>
<evidence type="ECO:0000313" key="1">
    <source>
        <dbReference type="EnsemblMetazoa" id="tetur09g02090.1"/>
    </source>
</evidence>
<accession>T1KD91</accession>
<dbReference type="EnsemblMetazoa" id="tetur09g02090.1">
    <property type="protein sequence ID" value="tetur09g02090.1"/>
    <property type="gene ID" value="tetur09g02090"/>
</dbReference>
<keyword evidence="2" id="KW-1185">Reference proteome</keyword>
<organism evidence="1 2">
    <name type="scientific">Tetranychus urticae</name>
    <name type="common">Two-spotted spider mite</name>
    <dbReference type="NCBI Taxonomy" id="32264"/>
    <lineage>
        <taxon>Eukaryota</taxon>
        <taxon>Metazoa</taxon>
        <taxon>Ecdysozoa</taxon>
        <taxon>Arthropoda</taxon>
        <taxon>Chelicerata</taxon>
        <taxon>Arachnida</taxon>
        <taxon>Acari</taxon>
        <taxon>Acariformes</taxon>
        <taxon>Trombidiformes</taxon>
        <taxon>Prostigmata</taxon>
        <taxon>Eleutherengona</taxon>
        <taxon>Raphignathae</taxon>
        <taxon>Tetranychoidea</taxon>
        <taxon>Tetranychidae</taxon>
        <taxon>Tetranychus</taxon>
    </lineage>
</organism>
<dbReference type="AlphaFoldDB" id="T1KD91"/>
<reference evidence="1" key="2">
    <citation type="submission" date="2015-06" db="UniProtKB">
        <authorList>
            <consortium name="EnsemblMetazoa"/>
        </authorList>
    </citation>
    <scope>IDENTIFICATION</scope>
</reference>
<sequence>MMKRTIKAMKIPRVCSETGRFAN</sequence>